<dbReference type="AlphaFoldDB" id="A0A4P6Y694"/>
<feature type="chain" id="PRO_5020463147" description="Signal peptidase" evidence="2">
    <location>
        <begin position="23"/>
        <end position="66"/>
    </location>
</feature>
<keyword evidence="2" id="KW-0732">Signal</keyword>
<feature type="signal peptide" evidence="2">
    <location>
        <begin position="1"/>
        <end position="22"/>
    </location>
</feature>
<gene>
    <name evidence="3" type="ORF">E1750_03155</name>
</gene>
<dbReference type="KEGG" id="fnk:E1750_03155"/>
<keyword evidence="4" id="KW-1185">Reference proteome</keyword>
<evidence type="ECO:0000313" key="3">
    <source>
        <dbReference type="EMBL" id="QBN17839.1"/>
    </source>
</evidence>
<reference evidence="4" key="1">
    <citation type="submission" date="2019-03" db="EMBL/GenBank/DDBJ databases">
        <title>Flavobacterium sp.</title>
        <authorList>
            <person name="Kim H."/>
        </authorList>
    </citation>
    <scope>NUCLEOTIDE SEQUENCE [LARGE SCALE GENOMIC DNA]</scope>
    <source>
        <strain evidence="4">GS13</strain>
    </source>
</reference>
<sequence length="66" mass="7501">MKKTIYILASLFIMLFTSPIFAQEDPGADPDPAPIGDYLWVLAAIGLVLVYLKFRSMRRKIDNNLK</sequence>
<proteinExistence type="predicted"/>
<keyword evidence="1" id="KW-0812">Transmembrane</keyword>
<dbReference type="RefSeq" id="WP_133275370.1">
    <property type="nucleotide sequence ID" value="NZ_CP037933.1"/>
</dbReference>
<name>A0A4P6Y694_9FLAO</name>
<dbReference type="EMBL" id="CP037933">
    <property type="protein sequence ID" value="QBN17839.1"/>
    <property type="molecule type" value="Genomic_DNA"/>
</dbReference>
<keyword evidence="1" id="KW-0472">Membrane</keyword>
<evidence type="ECO:0000256" key="2">
    <source>
        <dbReference type="SAM" id="SignalP"/>
    </source>
</evidence>
<accession>A0A4P6Y694</accession>
<protein>
    <recommendedName>
        <fullName evidence="5">Signal peptidase</fullName>
    </recommendedName>
</protein>
<evidence type="ECO:0008006" key="5">
    <source>
        <dbReference type="Google" id="ProtNLM"/>
    </source>
</evidence>
<evidence type="ECO:0000313" key="4">
    <source>
        <dbReference type="Proteomes" id="UP000291124"/>
    </source>
</evidence>
<organism evidence="3 4">
    <name type="scientific">Flavobacterium nackdongense</name>
    <dbReference type="NCBI Taxonomy" id="2547394"/>
    <lineage>
        <taxon>Bacteria</taxon>
        <taxon>Pseudomonadati</taxon>
        <taxon>Bacteroidota</taxon>
        <taxon>Flavobacteriia</taxon>
        <taxon>Flavobacteriales</taxon>
        <taxon>Flavobacteriaceae</taxon>
        <taxon>Flavobacterium</taxon>
    </lineage>
</organism>
<keyword evidence="1" id="KW-1133">Transmembrane helix</keyword>
<evidence type="ECO:0000256" key="1">
    <source>
        <dbReference type="SAM" id="Phobius"/>
    </source>
</evidence>
<dbReference type="Proteomes" id="UP000291124">
    <property type="component" value="Chromosome"/>
</dbReference>
<feature type="transmembrane region" description="Helical" evidence="1">
    <location>
        <begin position="38"/>
        <end position="54"/>
    </location>
</feature>